<dbReference type="PANTHER" id="PTHR17985:SF8">
    <property type="entry name" value="TRANSPORT AND GOLGI ORGANIZATION PROTEIN 2 HOMOLOG"/>
    <property type="match status" value="1"/>
</dbReference>
<dbReference type="Proteomes" id="UP000326202">
    <property type="component" value="Chromosome"/>
</dbReference>
<dbReference type="Gene3D" id="3.60.60.10">
    <property type="entry name" value="Penicillin V Acylase, Chain A"/>
    <property type="match status" value="1"/>
</dbReference>
<dbReference type="KEGG" id="htq:FRZ44_37070"/>
<dbReference type="InterPro" id="IPR008551">
    <property type="entry name" value="TANGO2"/>
</dbReference>
<reference evidence="1 2" key="1">
    <citation type="submission" date="2019-08" db="EMBL/GenBank/DDBJ databases">
        <title>Hyperibacter terrae gen. nov., sp. nov. and Hyperibacter viscosus sp. nov., two new members in the family Rhodospirillaceae isolated from the rhizosphere of Hypericum perforatum.</title>
        <authorList>
            <person name="Noviana Z."/>
        </authorList>
    </citation>
    <scope>NUCLEOTIDE SEQUENCE [LARGE SCALE GENOMIC DNA]</scope>
    <source>
        <strain evidence="1 2">R5913</strain>
    </source>
</reference>
<proteinExistence type="predicted"/>
<dbReference type="OrthoDB" id="4380123at2"/>
<dbReference type="AlphaFoldDB" id="A0A5J6MMH4"/>
<dbReference type="EMBL" id="CP042906">
    <property type="protein sequence ID" value="QEX18401.1"/>
    <property type="molecule type" value="Genomic_DNA"/>
</dbReference>
<dbReference type="PANTHER" id="PTHR17985">
    <property type="entry name" value="SER/THR-RICH PROTEIN T10 IN DGCR REGION"/>
    <property type="match status" value="1"/>
</dbReference>
<protein>
    <recommendedName>
        <fullName evidence="3">NRDE family protein</fullName>
    </recommendedName>
</protein>
<evidence type="ECO:0000313" key="2">
    <source>
        <dbReference type="Proteomes" id="UP000326202"/>
    </source>
</evidence>
<evidence type="ECO:0008006" key="3">
    <source>
        <dbReference type="Google" id="ProtNLM"/>
    </source>
</evidence>
<name>A0A5J6MMH4_9PROT</name>
<gene>
    <name evidence="1" type="ORF">FRZ44_37070</name>
</gene>
<dbReference type="Pfam" id="PF05742">
    <property type="entry name" value="TANGO2"/>
    <property type="match status" value="1"/>
</dbReference>
<evidence type="ECO:0000313" key="1">
    <source>
        <dbReference type="EMBL" id="QEX18401.1"/>
    </source>
</evidence>
<dbReference type="RefSeq" id="WP_151178563.1">
    <property type="nucleotide sequence ID" value="NZ_CP042906.1"/>
</dbReference>
<accession>A0A5J6MMH4</accession>
<organism evidence="1 2">
    <name type="scientific">Hypericibacter terrae</name>
    <dbReference type="NCBI Taxonomy" id="2602015"/>
    <lineage>
        <taxon>Bacteria</taxon>
        <taxon>Pseudomonadati</taxon>
        <taxon>Pseudomonadota</taxon>
        <taxon>Alphaproteobacteria</taxon>
        <taxon>Rhodospirillales</taxon>
        <taxon>Dongiaceae</taxon>
        <taxon>Hypericibacter</taxon>
    </lineage>
</organism>
<keyword evidence="2" id="KW-1185">Reference proteome</keyword>
<sequence>MCSVVILLRPGHDWPVIVGANRDEMKNRPWAPPARHWPDRPEVVAGIDKLAGGSWMGLNDHGVVAAIMNRMNTLGPAAGKRSRGELVLEALDHADARAAVGFLTDLDPEAYRPFNLVVADNRDAFWMRNLGSREEGRGVSVERIPPGVSMLTAHDRNDRAHSKRIAHFLPQFEKAPVPEPATNGWQGWEGLLKDRTPAPGGSVYDAMCIVGEDGFETVSSSLLALPRVGLDRRAIWRFAAGRPDLQPFQNLSF</sequence>